<dbReference type="Gene3D" id="3.40.50.1820">
    <property type="entry name" value="alpha/beta hydrolase"/>
    <property type="match status" value="1"/>
</dbReference>
<evidence type="ECO:0000313" key="3">
    <source>
        <dbReference type="Proteomes" id="UP000078460"/>
    </source>
</evidence>
<dbReference type="PANTHER" id="PTHR43194:SF2">
    <property type="entry name" value="PEROXISOMAL MEMBRANE PROTEIN LPX1"/>
    <property type="match status" value="1"/>
</dbReference>
<proteinExistence type="predicted"/>
<evidence type="ECO:0000259" key="1">
    <source>
        <dbReference type="Pfam" id="PF00561"/>
    </source>
</evidence>
<organism evidence="2 3">
    <name type="scientific">Sphingomonas melonis TY</name>
    <dbReference type="NCBI Taxonomy" id="621456"/>
    <lineage>
        <taxon>Bacteria</taxon>
        <taxon>Pseudomonadati</taxon>
        <taxon>Pseudomonadota</taxon>
        <taxon>Alphaproteobacteria</taxon>
        <taxon>Sphingomonadales</taxon>
        <taxon>Sphingomonadaceae</taxon>
        <taxon>Sphingomonas</taxon>
    </lineage>
</organism>
<reference evidence="2" key="1">
    <citation type="submission" date="2016-03" db="EMBL/GenBank/DDBJ databases">
        <title>Sphingomonas melonis TY, whole genome shotgun sequencing.</title>
        <authorList>
            <person name="Wang H."/>
            <person name="Zhu P."/>
        </authorList>
    </citation>
    <scope>NUCLEOTIDE SEQUENCE [LARGE SCALE GENOMIC DNA]</scope>
    <source>
        <strain evidence="2">TY</strain>
    </source>
</reference>
<feature type="domain" description="AB hydrolase-1" evidence="1">
    <location>
        <begin position="10"/>
        <end position="250"/>
    </location>
</feature>
<gene>
    <name evidence="2" type="ORF">AVM11_14565</name>
</gene>
<dbReference type="AlphaFoldDB" id="A0A175Y639"/>
<dbReference type="SUPFAM" id="SSF53474">
    <property type="entry name" value="alpha/beta-Hydrolases"/>
    <property type="match status" value="1"/>
</dbReference>
<name>A0A175Y639_9SPHN</name>
<dbReference type="GO" id="GO:0016787">
    <property type="term" value="F:hydrolase activity"/>
    <property type="evidence" value="ECO:0007669"/>
    <property type="project" value="UniProtKB-KW"/>
</dbReference>
<keyword evidence="3" id="KW-1185">Reference proteome</keyword>
<keyword evidence="2" id="KW-0378">Hydrolase</keyword>
<dbReference type="InterPro" id="IPR029058">
    <property type="entry name" value="AB_hydrolase_fold"/>
</dbReference>
<comment type="caution">
    <text evidence="2">The sequence shown here is derived from an EMBL/GenBank/DDBJ whole genome shotgun (WGS) entry which is preliminary data.</text>
</comment>
<dbReference type="PRINTS" id="PR00111">
    <property type="entry name" value="ABHYDROLASE"/>
</dbReference>
<dbReference type="InterPro" id="IPR000073">
    <property type="entry name" value="AB_hydrolase_1"/>
</dbReference>
<accession>A0A175Y639</accession>
<dbReference type="Proteomes" id="UP000078460">
    <property type="component" value="Unassembled WGS sequence"/>
</dbReference>
<evidence type="ECO:0000313" key="2">
    <source>
        <dbReference type="EMBL" id="KZB96057.1"/>
    </source>
</evidence>
<dbReference type="EMBL" id="LQCK02000006">
    <property type="protein sequence ID" value="KZB96057.1"/>
    <property type="molecule type" value="Genomic_DNA"/>
</dbReference>
<dbReference type="STRING" id="621456.BJP26_06530"/>
<sequence>MDEHGVPTRPTVLIVPGTAGWSGFWRDVSSHLAARGYHVVAVDLPPFGYSEHDAAAHYDRRSQAARLSAVLATTARGPAIVVAHSFGGGSATEFALGHPDQVARLVLVDGALGELDPSSNGGVPLLRSAVLSQPLIAATLTNPHAIGALSRSMLAKKEAAARWRETLRAPMRRPGTTAAYAAWLPSLLAADDGASSRRSSALRLMKPPVRLIWGEADTVTPIAQGLQLSRLLGAPITRLPGVGHVPHIEDAVHFLPALDAAIAEPVR</sequence>
<protein>
    <submittedName>
        <fullName evidence="2">Alpha/beta hydrolase</fullName>
    </submittedName>
</protein>
<dbReference type="InterPro" id="IPR050228">
    <property type="entry name" value="Carboxylesterase_BioH"/>
</dbReference>
<dbReference type="PANTHER" id="PTHR43194">
    <property type="entry name" value="HYDROLASE ALPHA/BETA FOLD FAMILY"/>
    <property type="match status" value="1"/>
</dbReference>
<dbReference type="Pfam" id="PF00561">
    <property type="entry name" value="Abhydrolase_1"/>
    <property type="match status" value="1"/>
</dbReference>